<evidence type="ECO:0000256" key="5">
    <source>
        <dbReference type="SAM" id="MobiDB-lite"/>
    </source>
</evidence>
<dbReference type="SUPFAM" id="SSF53067">
    <property type="entry name" value="Actin-like ATPase domain"/>
    <property type="match status" value="2"/>
</dbReference>
<evidence type="ECO:0000259" key="6">
    <source>
        <dbReference type="Pfam" id="PF01869"/>
    </source>
</evidence>
<sequence>MLAPLHIGIDVGSTTVKLVCFDENRLVFKKYERHLSDVNSTIERIFCEASPILKDRKLVGAVTGSGGQRIAALLNLPYVQEVVACGAAIETFLPTTDVAIELGGEDAKVSWFKDGIQTASRMNAVCAGGTGSFLDSMANLLSTDTLGLDKYAEKASRIYPIASRCGVFAKTDIQPLLNEGAQKSDVAASIMQAVVSQTLGGLAAGKPVCGNIAFLGGPLHFLPQLRHRFIETLKLTPEQALVPPNAQYFVSMGAAMICEENGAKPIELSEMPDLSTAEVEKNPRLPPLFRSEEDLKQFRARHAENSVSRVSLDSLWDGLEDVDDAPVIRLFIGIDAGSTTTKVAVIDEECRIVWNHYGSNGGSPLKSTMDALARFYTELHVHQSLHTRSVIVSSCCVTGYGERLVKSALECDYGVVETVAHTTAADFFMPGVEFVLDIGGIDIKCISVEKDELKVTKTDVQKQEKPLKPSVIASTGSFDSVDIEDIAGSDTPSILPRRKRRGLISESRGEGEEEDEGKEEKRQTGSDLESEKKPTSINSSLSRPITNVILNESCSSGCGSFISQFSSTLGLDVKEFAKLGLLAPGPVDLGSRCTIFMNSRVKQSQKEGATVSEISAGIAISVIKNALYKVIRVRDVRSLGDKIVCQGGTFLNECVLRAFEQLVGVNVVRPDIAGLMGAFGCALIGRQRRIEELNEKKLMYEDTIRSAIADGEDESAVLCEELRARIAKEKNTPSSMFGLSKISALTWTTSTSRCCGCGNKCLLTESRFSNGKVYVSGNRCERGAEGVDKVREKVKEEGRKRILALKEKKKVETERLKLQQAAKDDMADKEKKKYEKNQAKVHRKQEKQGAKLSIVDRLLEDPSASSMSLSHHMTHRRLIKENYLPTAETCVPSSFKPPANTDLPNMFSWKNKRLFSYKPLSKSDASRGEIGLPRALNVFEDYPFWFTLFTCLGFRVILSPPSRRETYERGMHTISSDLVCYPAKLVHGHVLKLVDMGIKNIFYPLIPYNRECRSCGSTPSSADHAANQSVFACPIVATYPLSIQFGVKDLQNGDVKFHHPVLPLDMPNHLILRLSQELPSMCEGGISKKEIKDAVQVALLEHERWKRDLKEEGERVVEWMSQWRRRSQSGRGIVVCSRPYHIDGEINHGIPELLQGHGLVVLTDDCVAHLGPEEVVEEVVEEWTKNIGKEEKKRSKVMKKREKVLQKSMIKLEKEKKREEKKMEKEKKKELKMQKKKEKKDISGAPEDIEEEEVPAVDTRAEAIIGGGYSHDTLPLPPCLPHSDTVDQKKLHLRVRSQWTYHHRMYRAAAWAIGRDDVEVLQLVSFGCGVDAVTSDQINELVKRGKRIFTLTKIDEMSNLGAVRIRVRSLLAAVEAGEREKRQKAMERIKAGLDPIPQSLEITPFVPPKQAIFGVEDRKRTILAPQMSFPHFQFLPAVFKPFGYNLEVLDHADYKLSDIVNEGLNSVHSDACYPAILVVGQLIHAIRSGRYKPEEVALGISQTNGACRASNYLAFIKRALHDLGLLDKIPVITLSFLGIKTQPGFSITLPIIRRLLISMLAGDVLDRLRRRTRPYETEESLGESERLFAEMSEKFKEALLLKTLTKNAFNKLVDESFDKFEAISIHTHFRKPRVGIVGEILVKYEHTANNQVVAFLEKEGAEVVVPDLLDFFLYCGQHIVNGKEIFGEGGAVLLGGKLVVSYSEAFRKHYRQRLARSPLFKLYPASLPEPKPLFPSPSGHIPTHERLSNIVEISKLAEGIDPSMYGCIAGEGWLLSGEIRELLEERGCNSVIVVSPWACLPNHVVGRACMEAVKDMHPLANVTAIDYDPALSEINQISRLKLMMSTAFRLHRRQGLAANLEEAEERVREGGLRERERVCGFVLDDQCEEREKEEEEKGEDDCSIITSAHSTLPSPCASLPDSEKVSPVGSSKGSEEEESVGEEKEVQGVVALQEDSS</sequence>
<evidence type="ECO:0000256" key="2">
    <source>
        <dbReference type="ARBA" id="ARBA00012122"/>
    </source>
</evidence>
<keyword evidence="9" id="KW-1185">Reference proteome</keyword>
<feature type="region of interest" description="Disordered" evidence="5">
    <location>
        <begin position="1214"/>
        <end position="1255"/>
    </location>
</feature>
<dbReference type="Gene3D" id="3.30.420.40">
    <property type="match status" value="4"/>
</dbReference>
<reference evidence="8" key="1">
    <citation type="submission" date="2022-03" db="EMBL/GenBank/DDBJ databases">
        <title>Draft genome sequence of Aduncisulcus paluster, a free-living microaerophilic Fornicata.</title>
        <authorList>
            <person name="Yuyama I."/>
            <person name="Kume K."/>
            <person name="Tamura T."/>
            <person name="Inagaki Y."/>
            <person name="Hashimoto T."/>
        </authorList>
    </citation>
    <scope>NUCLEOTIDE SEQUENCE</scope>
    <source>
        <strain evidence="8">NY0171</strain>
    </source>
</reference>
<feature type="compositionally biased region" description="Basic and acidic residues" evidence="5">
    <location>
        <begin position="822"/>
        <end position="838"/>
    </location>
</feature>
<dbReference type="Proteomes" id="UP001057375">
    <property type="component" value="Unassembled WGS sequence"/>
</dbReference>
<feature type="domain" description="ATPase BadF/BadG/BcrA/BcrD type" evidence="6">
    <location>
        <begin position="7"/>
        <end position="257"/>
    </location>
</feature>
<comment type="caution">
    <text evidence="8">The sequence shown here is derived from an EMBL/GenBank/DDBJ whole genome shotgun (WGS) entry which is preliminary data.</text>
</comment>
<proteinExistence type="inferred from homology"/>
<evidence type="ECO:0000313" key="8">
    <source>
        <dbReference type="EMBL" id="GKT27445.1"/>
    </source>
</evidence>
<feature type="compositionally biased region" description="Basic and acidic residues" evidence="5">
    <location>
        <begin position="518"/>
        <end position="534"/>
    </location>
</feature>
<comment type="similarity">
    <text evidence="1">Belongs to the eukaryotic-type N-acetylglucosamine kinase family.</text>
</comment>
<dbReference type="CDD" id="cd24034">
    <property type="entry name" value="ASKHA_NBD_O66634-like_rpt1"/>
    <property type="match status" value="1"/>
</dbReference>
<feature type="region of interest" description="Disordered" evidence="5">
    <location>
        <begin position="822"/>
        <end position="847"/>
    </location>
</feature>
<dbReference type="InterPro" id="IPR018709">
    <property type="entry name" value="CoA_activase_DUF2229"/>
</dbReference>
<feature type="region of interest" description="Disordered" evidence="5">
    <location>
        <begin position="483"/>
        <end position="539"/>
    </location>
</feature>
<dbReference type="EC" id="2.7.1.59" evidence="2"/>
<feature type="compositionally biased region" description="Polar residues" evidence="5">
    <location>
        <begin position="1904"/>
        <end position="1913"/>
    </location>
</feature>
<evidence type="ECO:0000256" key="4">
    <source>
        <dbReference type="ARBA" id="ARBA00031123"/>
    </source>
</evidence>
<evidence type="ECO:0000256" key="3">
    <source>
        <dbReference type="ARBA" id="ARBA00014974"/>
    </source>
</evidence>
<evidence type="ECO:0000313" key="9">
    <source>
        <dbReference type="Proteomes" id="UP001057375"/>
    </source>
</evidence>
<feature type="compositionally biased region" description="Basic and acidic residues" evidence="5">
    <location>
        <begin position="1214"/>
        <end position="1233"/>
    </location>
</feature>
<evidence type="ECO:0000256" key="1">
    <source>
        <dbReference type="ARBA" id="ARBA00006198"/>
    </source>
</evidence>
<feature type="domain" description="DUF2229" evidence="7">
    <location>
        <begin position="930"/>
        <end position="1167"/>
    </location>
</feature>
<dbReference type="InterPro" id="IPR043129">
    <property type="entry name" value="ATPase_NBD"/>
</dbReference>
<protein>
    <recommendedName>
        <fullName evidence="3">N-acetyl-D-glucosamine kinase</fullName>
        <ecNumber evidence="2">2.7.1.59</ecNumber>
    </recommendedName>
    <alternativeName>
        <fullName evidence="4">GlcNAc kinase</fullName>
    </alternativeName>
</protein>
<organism evidence="8 9">
    <name type="scientific">Aduncisulcus paluster</name>
    <dbReference type="NCBI Taxonomy" id="2918883"/>
    <lineage>
        <taxon>Eukaryota</taxon>
        <taxon>Metamonada</taxon>
        <taxon>Carpediemonas-like organisms</taxon>
        <taxon>Aduncisulcus</taxon>
    </lineage>
</organism>
<dbReference type="Pfam" id="PF01869">
    <property type="entry name" value="BcrAD_BadFG"/>
    <property type="match status" value="3"/>
</dbReference>
<dbReference type="Pfam" id="PF09989">
    <property type="entry name" value="DUF2229"/>
    <property type="match status" value="1"/>
</dbReference>
<evidence type="ECO:0000259" key="7">
    <source>
        <dbReference type="Pfam" id="PF09989"/>
    </source>
</evidence>
<dbReference type="InterPro" id="IPR051805">
    <property type="entry name" value="Dehydratase_Activator_Redct"/>
</dbReference>
<dbReference type="InterPro" id="IPR002731">
    <property type="entry name" value="ATPase_BadF"/>
</dbReference>
<dbReference type="EMBL" id="BQXS01012745">
    <property type="protein sequence ID" value="GKT27445.1"/>
    <property type="molecule type" value="Genomic_DNA"/>
</dbReference>
<dbReference type="PANTHER" id="PTHR32329:SF4">
    <property type="entry name" value="ACTIVATOR OF 2-HYDROXYACYL-COA DEHYDRATASE"/>
    <property type="match status" value="1"/>
</dbReference>
<dbReference type="CDD" id="cd24035">
    <property type="entry name" value="ASKHA_NBD_O66634-like_rpt2"/>
    <property type="match status" value="1"/>
</dbReference>
<feature type="compositionally biased region" description="Acidic residues" evidence="5">
    <location>
        <begin position="1889"/>
        <end position="1902"/>
    </location>
</feature>
<accession>A0ABQ5K4G2</accession>
<dbReference type="PANTHER" id="PTHR32329">
    <property type="entry name" value="BIFUNCTIONAL PROTEIN [INCLUDES 2-HYDROXYACYL-COA DEHYDRATASE (N-TER) AND ITS ACTIVATOR DOMAIN (C_TERM)-RELATED"/>
    <property type="match status" value="1"/>
</dbReference>
<name>A0ABQ5K4G2_9EUKA</name>
<feature type="domain" description="ATPase BadF/BadG/BcrA/BcrD type" evidence="6">
    <location>
        <begin position="332"/>
        <end position="451"/>
    </location>
</feature>
<feature type="domain" description="ATPase BadF/BadG/BcrA/BcrD type" evidence="6">
    <location>
        <begin position="547"/>
        <end position="685"/>
    </location>
</feature>
<gene>
    <name evidence="8" type="ORF">ADUPG1_013837</name>
</gene>
<feature type="region of interest" description="Disordered" evidence="5">
    <location>
        <begin position="1889"/>
        <end position="1957"/>
    </location>
</feature>